<dbReference type="NCBIfam" id="TIGR01894">
    <property type="entry name" value="cas_TM1795_cmr1"/>
    <property type="match status" value="1"/>
</dbReference>
<protein>
    <submittedName>
        <fullName evidence="3">Type III-B CRISPR module RAMP protein Cmr1</fullName>
    </submittedName>
</protein>
<comment type="caution">
    <text evidence="3">The sequence shown here is derived from an EMBL/GenBank/DDBJ whole genome shotgun (WGS) entry which is preliminary data.</text>
</comment>
<dbReference type="EMBL" id="DTBJ01000064">
    <property type="protein sequence ID" value="HGM59433.1"/>
    <property type="molecule type" value="Genomic_DNA"/>
</dbReference>
<dbReference type="AlphaFoldDB" id="A0A7C4DB80"/>
<gene>
    <name evidence="3" type="primary">cmr1</name>
    <name evidence="3" type="ORF">ENU14_07665</name>
</gene>
<sequence>MNASKSLLKLKLRNTTPLLVGWYDSRIQDPMGIRITEIKGIWRWWCRAFIAGAMYDMNMLSGKHDENIYLIPTDEEAEAISYFVGKILGLGYAGKKSAESSRFKLFIQTDSSLKHKEFQKEDTKYQRIKLLALKNPVEGIDHGHTFTLSVEKVREKYRDAEDLALKILVVSLQLNGLGKGGRRGLGSLDIIEPRDIIDCNNIECFIKHIYDESINIVKKYQEICEAKNIKKDPSKRLPPLPVVSKNVINKLNIFKLYRVNVTNIRSFIDIHQFFVRTERCRVLYSKKVCYDELRKTYNAWFLGLPREQKGTGYIISVERVVRRPSPIFITYHESNNIFGSGVFISIFLSGDWPKNLEWKGVLRKTEQNKEKEIKKLEEREGKEQPIETINIDEKKIIEAYETFIKEFKEYLNRKRLTLQEIKWY</sequence>
<name>A0A7C4DB80_STAMA</name>
<dbReference type="InterPro" id="IPR007522">
    <property type="entry name" value="CRISPR-assoc_prot_TM1795"/>
</dbReference>
<evidence type="ECO:0000313" key="3">
    <source>
        <dbReference type="EMBL" id="HGM59433.1"/>
    </source>
</evidence>
<accession>A0A7C4DB80</accession>
<dbReference type="GO" id="GO:0051607">
    <property type="term" value="P:defense response to virus"/>
    <property type="evidence" value="ECO:0007669"/>
    <property type="project" value="UniProtKB-KW"/>
</dbReference>
<evidence type="ECO:0000259" key="2">
    <source>
        <dbReference type="Pfam" id="PF03787"/>
    </source>
</evidence>
<feature type="domain" description="CRISPR type III-associated protein" evidence="2">
    <location>
        <begin position="14"/>
        <end position="188"/>
    </location>
</feature>
<reference evidence="3" key="1">
    <citation type="journal article" date="2020" name="mSystems">
        <title>Genome- and Community-Level Interaction Insights into Carbon Utilization and Element Cycling Functions of Hydrothermarchaeota in Hydrothermal Sediment.</title>
        <authorList>
            <person name="Zhou Z."/>
            <person name="Liu Y."/>
            <person name="Xu W."/>
            <person name="Pan J."/>
            <person name="Luo Z.H."/>
            <person name="Li M."/>
        </authorList>
    </citation>
    <scope>NUCLEOTIDE SEQUENCE [LARGE SCALE GENOMIC DNA]</scope>
    <source>
        <strain evidence="3">SpSt-642</strain>
    </source>
</reference>
<keyword evidence="1" id="KW-0051">Antiviral defense</keyword>
<dbReference type="Pfam" id="PF03787">
    <property type="entry name" value="RAMPs"/>
    <property type="match status" value="1"/>
</dbReference>
<evidence type="ECO:0000256" key="1">
    <source>
        <dbReference type="ARBA" id="ARBA00023118"/>
    </source>
</evidence>
<organism evidence="3">
    <name type="scientific">Staphylothermus marinus</name>
    <dbReference type="NCBI Taxonomy" id="2280"/>
    <lineage>
        <taxon>Archaea</taxon>
        <taxon>Thermoproteota</taxon>
        <taxon>Thermoprotei</taxon>
        <taxon>Desulfurococcales</taxon>
        <taxon>Desulfurococcaceae</taxon>
        <taxon>Staphylothermus</taxon>
    </lineage>
</organism>
<proteinExistence type="predicted"/>
<dbReference type="InterPro" id="IPR005537">
    <property type="entry name" value="RAMP_III_fam"/>
</dbReference>